<dbReference type="InterPro" id="IPR036102">
    <property type="entry name" value="OsmC/Ohrsf"/>
</dbReference>
<evidence type="ECO:0000313" key="4">
    <source>
        <dbReference type="Proteomes" id="UP000784435"/>
    </source>
</evidence>
<dbReference type="AlphaFoldDB" id="A0A921MBB3"/>
<dbReference type="Pfam" id="PF02566">
    <property type="entry name" value="OsmC"/>
    <property type="match status" value="1"/>
</dbReference>
<comment type="caution">
    <text evidence="3">The sequence shown here is derived from an EMBL/GenBank/DDBJ whole genome shotgun (WGS) entry which is preliminary data.</text>
</comment>
<evidence type="ECO:0000256" key="2">
    <source>
        <dbReference type="SAM" id="MobiDB-lite"/>
    </source>
</evidence>
<reference evidence="3" key="1">
    <citation type="journal article" date="2021" name="PeerJ">
        <title>Extensive microbial diversity within the chicken gut microbiome revealed by metagenomics and culture.</title>
        <authorList>
            <person name="Gilroy R."/>
            <person name="Ravi A."/>
            <person name="Getino M."/>
            <person name="Pursley I."/>
            <person name="Horton D.L."/>
            <person name="Alikhan N.F."/>
            <person name="Baker D."/>
            <person name="Gharbi K."/>
            <person name="Hall N."/>
            <person name="Watson M."/>
            <person name="Adriaenssens E.M."/>
            <person name="Foster-Nyarko E."/>
            <person name="Jarju S."/>
            <person name="Secka A."/>
            <person name="Antonio M."/>
            <person name="Oren A."/>
            <person name="Chaudhuri R.R."/>
            <person name="La Ragione R."/>
            <person name="Hildebrand F."/>
            <person name="Pallen M.J."/>
        </authorList>
    </citation>
    <scope>NUCLEOTIDE SEQUENCE</scope>
    <source>
        <strain evidence="3">ChiGjej5B5-7349</strain>
    </source>
</reference>
<name>A0A921MBB3_9MICO</name>
<dbReference type="SUPFAM" id="SSF82784">
    <property type="entry name" value="OsmC-like"/>
    <property type="match status" value="1"/>
</dbReference>
<dbReference type="InterPro" id="IPR003718">
    <property type="entry name" value="OsmC/Ohr_fam"/>
</dbReference>
<comment type="similarity">
    <text evidence="1">Belongs to the OsmC/Ohr family.</text>
</comment>
<organism evidence="3 4">
    <name type="scientific">Brevibacterium senegalense</name>
    <dbReference type="NCBI Taxonomy" id="1033736"/>
    <lineage>
        <taxon>Bacteria</taxon>
        <taxon>Bacillati</taxon>
        <taxon>Actinomycetota</taxon>
        <taxon>Actinomycetes</taxon>
        <taxon>Micrococcales</taxon>
        <taxon>Brevibacteriaceae</taxon>
        <taxon>Brevibacterium</taxon>
    </lineage>
</organism>
<dbReference type="EMBL" id="DYUK01000038">
    <property type="protein sequence ID" value="HJG79125.1"/>
    <property type="molecule type" value="Genomic_DNA"/>
</dbReference>
<evidence type="ECO:0000256" key="1">
    <source>
        <dbReference type="ARBA" id="ARBA00007378"/>
    </source>
</evidence>
<dbReference type="PANTHER" id="PTHR33797:SF2">
    <property type="entry name" value="ORGANIC HYDROPEROXIDE RESISTANCE PROTEIN-LIKE"/>
    <property type="match status" value="1"/>
</dbReference>
<dbReference type="Gene3D" id="3.30.300.20">
    <property type="match status" value="1"/>
</dbReference>
<gene>
    <name evidence="3" type="ORF">K8V08_01800</name>
</gene>
<dbReference type="Proteomes" id="UP000784435">
    <property type="component" value="Unassembled WGS sequence"/>
</dbReference>
<evidence type="ECO:0000313" key="3">
    <source>
        <dbReference type="EMBL" id="HJG79125.1"/>
    </source>
</evidence>
<accession>A0A921MBB3</accession>
<dbReference type="InterPro" id="IPR015946">
    <property type="entry name" value="KH_dom-like_a/b"/>
</dbReference>
<dbReference type="InterPro" id="IPR019953">
    <property type="entry name" value="OHR"/>
</dbReference>
<feature type="region of interest" description="Disordered" evidence="2">
    <location>
        <begin position="1"/>
        <end position="59"/>
    </location>
</feature>
<dbReference type="GO" id="GO:0006979">
    <property type="term" value="P:response to oxidative stress"/>
    <property type="evidence" value="ECO:0007669"/>
    <property type="project" value="InterPro"/>
</dbReference>
<sequence length="157" mass="16372">MTRDTTTRATADDRVLYTATAHNRTGPDGESRTDGGLRVAVRSPLAPRPTAEAAETDAAVATDPEELLALAWATCLSGSARIVAPGRDVSVRVEVDLVEDPTGTGFAFEPTAYVSFSGTTQEQAERLAQQAHERCPVSKLLTGRGTATVVGEAGTSA</sequence>
<protein>
    <submittedName>
        <fullName evidence="3">OsmC family protein</fullName>
    </submittedName>
</protein>
<proteinExistence type="inferred from homology"/>
<dbReference type="PANTHER" id="PTHR33797">
    <property type="entry name" value="ORGANIC HYDROPEROXIDE RESISTANCE PROTEIN-LIKE"/>
    <property type="match status" value="1"/>
</dbReference>
<reference evidence="3" key="2">
    <citation type="submission" date="2021-09" db="EMBL/GenBank/DDBJ databases">
        <authorList>
            <person name="Gilroy R."/>
        </authorList>
    </citation>
    <scope>NUCLEOTIDE SEQUENCE</scope>
    <source>
        <strain evidence="3">ChiGjej5B5-7349</strain>
    </source>
</reference>
<feature type="compositionally biased region" description="Basic and acidic residues" evidence="2">
    <location>
        <begin position="25"/>
        <end position="35"/>
    </location>
</feature>
<feature type="compositionally biased region" description="Low complexity" evidence="2">
    <location>
        <begin position="48"/>
        <end position="59"/>
    </location>
</feature>
<feature type="compositionally biased region" description="Basic and acidic residues" evidence="2">
    <location>
        <begin position="1"/>
        <end position="15"/>
    </location>
</feature>